<dbReference type="InterPro" id="IPR013087">
    <property type="entry name" value="Znf_C2H2_type"/>
</dbReference>
<organism evidence="3 4">
    <name type="scientific">Hibiscus syriacus</name>
    <name type="common">Rose of Sharon</name>
    <dbReference type="NCBI Taxonomy" id="106335"/>
    <lineage>
        <taxon>Eukaryota</taxon>
        <taxon>Viridiplantae</taxon>
        <taxon>Streptophyta</taxon>
        <taxon>Embryophyta</taxon>
        <taxon>Tracheophyta</taxon>
        <taxon>Spermatophyta</taxon>
        <taxon>Magnoliopsida</taxon>
        <taxon>eudicotyledons</taxon>
        <taxon>Gunneridae</taxon>
        <taxon>Pentapetalae</taxon>
        <taxon>rosids</taxon>
        <taxon>malvids</taxon>
        <taxon>Malvales</taxon>
        <taxon>Malvaceae</taxon>
        <taxon>Malvoideae</taxon>
        <taxon>Hibiscus</taxon>
    </lineage>
</organism>
<reference evidence="3" key="1">
    <citation type="submission" date="2019-09" db="EMBL/GenBank/DDBJ databases">
        <title>Draft genome information of white flower Hibiscus syriacus.</title>
        <authorList>
            <person name="Kim Y.-M."/>
        </authorList>
    </citation>
    <scope>NUCLEOTIDE SEQUENCE [LARGE SCALE GENOMIC DNA]</scope>
    <source>
        <strain evidence="3">YM2019G1</strain>
    </source>
</reference>
<keyword evidence="4" id="KW-1185">Reference proteome</keyword>
<dbReference type="AlphaFoldDB" id="A0A6A2Y0C6"/>
<evidence type="ECO:0000256" key="1">
    <source>
        <dbReference type="SAM" id="MobiDB-lite"/>
    </source>
</evidence>
<dbReference type="InterPro" id="IPR036236">
    <property type="entry name" value="Znf_C2H2_sf"/>
</dbReference>
<dbReference type="EMBL" id="VEPZ02001545">
    <property type="protein sequence ID" value="KAE8668546.1"/>
    <property type="molecule type" value="Genomic_DNA"/>
</dbReference>
<feature type="domain" description="C2H2-type" evidence="2">
    <location>
        <begin position="104"/>
        <end position="123"/>
    </location>
</feature>
<evidence type="ECO:0000313" key="3">
    <source>
        <dbReference type="EMBL" id="KAE8668546.1"/>
    </source>
</evidence>
<accession>A0A6A2Y0C6</accession>
<sequence length="257" mass="29403">MRLEPRLPFVPHLHSLNRWRTEARFNLFPPALLPPPVVFPPPLTENLDSQGKDASEDKRNKLIILPKPDPNRVIGAKRKTPPPAGTSKLRQLLISSKVKQNDEWRCAICRINVTSEKTLAEHLGDSLEMKCASTEMDDMEKTPKLSNEKIKNEEDEQLITIEGKAKWFLQKKSADFLEKHTPTAMDEMKKTPFSKKRKFKFWCEICSVGTHSRVVMKNHKTGKKHTRRLLEVGKRNVAALTTATTDTVIEQGRYNDA</sequence>
<feature type="domain" description="C2H2-type" evidence="2">
    <location>
        <begin position="201"/>
        <end position="225"/>
    </location>
</feature>
<dbReference type="Gene3D" id="3.30.160.60">
    <property type="entry name" value="Classic Zinc Finger"/>
    <property type="match status" value="1"/>
</dbReference>
<evidence type="ECO:0000313" key="4">
    <source>
        <dbReference type="Proteomes" id="UP000436088"/>
    </source>
</evidence>
<feature type="region of interest" description="Disordered" evidence="1">
    <location>
        <begin position="66"/>
        <end position="86"/>
    </location>
</feature>
<dbReference type="Pfam" id="PF12874">
    <property type="entry name" value="zf-met"/>
    <property type="match status" value="2"/>
</dbReference>
<dbReference type="PANTHER" id="PTHR47487:SF8">
    <property type="entry name" value="OS08G0270900 PROTEIN"/>
    <property type="match status" value="1"/>
</dbReference>
<proteinExistence type="predicted"/>
<dbReference type="PANTHER" id="PTHR47487">
    <property type="entry name" value="OS06G0651300 PROTEIN-RELATED"/>
    <property type="match status" value="1"/>
</dbReference>
<evidence type="ECO:0000259" key="2">
    <source>
        <dbReference type="Pfam" id="PF12874"/>
    </source>
</evidence>
<gene>
    <name evidence="3" type="ORF">F3Y22_tig00112293pilonHSYRG00144</name>
</gene>
<name>A0A6A2Y0C6_HIBSY</name>
<dbReference type="SUPFAM" id="SSF57667">
    <property type="entry name" value="beta-beta-alpha zinc fingers"/>
    <property type="match status" value="1"/>
</dbReference>
<protein>
    <recommendedName>
        <fullName evidence="2">C2H2-type domain-containing protein</fullName>
    </recommendedName>
</protein>
<dbReference type="Proteomes" id="UP000436088">
    <property type="component" value="Unassembled WGS sequence"/>
</dbReference>
<comment type="caution">
    <text evidence="3">The sequence shown here is derived from an EMBL/GenBank/DDBJ whole genome shotgun (WGS) entry which is preliminary data.</text>
</comment>